<comment type="caution">
    <text evidence="2">The sequence shown here is derived from an EMBL/GenBank/DDBJ whole genome shotgun (WGS) entry which is preliminary data.</text>
</comment>
<name>A0A3D8J5Q6_9HELI</name>
<dbReference type="CDD" id="cd02947">
    <property type="entry name" value="TRX_family"/>
    <property type="match status" value="1"/>
</dbReference>
<dbReference type="Gene3D" id="3.40.30.10">
    <property type="entry name" value="Glutaredoxin"/>
    <property type="match status" value="1"/>
</dbReference>
<keyword evidence="3" id="KW-1185">Reference proteome</keyword>
<gene>
    <name evidence="2" type="ORF">CQA57_06175</name>
</gene>
<accession>A0A3D8J5Q6</accession>
<dbReference type="OrthoDB" id="215495at2"/>
<dbReference type="PROSITE" id="PS51354">
    <property type="entry name" value="GLUTAREDOXIN_2"/>
    <property type="match status" value="1"/>
</dbReference>
<evidence type="ECO:0000313" key="2">
    <source>
        <dbReference type="EMBL" id="RDU72832.1"/>
    </source>
</evidence>
<evidence type="ECO:0000259" key="1">
    <source>
        <dbReference type="PROSITE" id="PS51352"/>
    </source>
</evidence>
<proteinExistence type="predicted"/>
<organism evidence="2 3">
    <name type="scientific">Helicobacter anseris</name>
    <dbReference type="NCBI Taxonomy" id="375926"/>
    <lineage>
        <taxon>Bacteria</taxon>
        <taxon>Pseudomonadati</taxon>
        <taxon>Campylobacterota</taxon>
        <taxon>Epsilonproteobacteria</taxon>
        <taxon>Campylobacterales</taxon>
        <taxon>Helicobacteraceae</taxon>
        <taxon>Helicobacter</taxon>
    </lineage>
</organism>
<protein>
    <submittedName>
        <fullName evidence="2">Thiol reductase thioredoxin</fullName>
    </submittedName>
</protein>
<dbReference type="EMBL" id="NXLX01000015">
    <property type="protein sequence ID" value="RDU72832.1"/>
    <property type="molecule type" value="Genomic_DNA"/>
</dbReference>
<dbReference type="PANTHER" id="PTHR10438">
    <property type="entry name" value="THIOREDOXIN"/>
    <property type="match status" value="1"/>
</dbReference>
<dbReference type="Proteomes" id="UP000256695">
    <property type="component" value="Unassembled WGS sequence"/>
</dbReference>
<dbReference type="Pfam" id="PF00085">
    <property type="entry name" value="Thioredoxin"/>
    <property type="match status" value="1"/>
</dbReference>
<dbReference type="InterPro" id="IPR050620">
    <property type="entry name" value="Thioredoxin_H-type-like"/>
</dbReference>
<dbReference type="InterPro" id="IPR013766">
    <property type="entry name" value="Thioredoxin_domain"/>
</dbReference>
<dbReference type="InterPro" id="IPR036249">
    <property type="entry name" value="Thioredoxin-like_sf"/>
</dbReference>
<sequence>MEIINQEKYEKESKNGLVVVNFSAPWCPDCVRIEPIMKVLEEEYSSIKFFKVDIDKDEALKDLLHIRRIPTLLFLKDGIEVSERLVEPDNKMPIKQAIENMLA</sequence>
<reference evidence="2 3" key="1">
    <citation type="submission" date="2018-04" db="EMBL/GenBank/DDBJ databases">
        <title>Novel Campyloabacter and Helicobacter Species and Strains.</title>
        <authorList>
            <person name="Mannion A.J."/>
            <person name="Shen Z."/>
            <person name="Fox J.G."/>
        </authorList>
    </citation>
    <scope>NUCLEOTIDE SEQUENCE [LARGE SCALE GENOMIC DNA]</scope>
    <source>
        <strain evidence="2 3">MIT 04-9362</strain>
    </source>
</reference>
<dbReference type="AlphaFoldDB" id="A0A3D8J5Q6"/>
<dbReference type="SUPFAM" id="SSF52833">
    <property type="entry name" value="Thioredoxin-like"/>
    <property type="match status" value="1"/>
</dbReference>
<feature type="domain" description="Thioredoxin" evidence="1">
    <location>
        <begin position="1"/>
        <end position="103"/>
    </location>
</feature>
<dbReference type="PRINTS" id="PR00421">
    <property type="entry name" value="THIOREDOXIN"/>
</dbReference>
<dbReference type="PANTHER" id="PTHR10438:SF468">
    <property type="entry name" value="THIOREDOXIN-1-RELATED"/>
    <property type="match status" value="1"/>
</dbReference>
<dbReference type="PROSITE" id="PS51352">
    <property type="entry name" value="THIOREDOXIN_2"/>
    <property type="match status" value="1"/>
</dbReference>
<evidence type="ECO:0000313" key="3">
    <source>
        <dbReference type="Proteomes" id="UP000256695"/>
    </source>
</evidence>